<accession>A0A6A3GDN1</accession>
<evidence type="ECO:0000313" key="3">
    <source>
        <dbReference type="Proteomes" id="UP000434957"/>
    </source>
</evidence>
<organism evidence="1 4">
    <name type="scientific">Phytophthora rubi</name>
    <dbReference type="NCBI Taxonomy" id="129364"/>
    <lineage>
        <taxon>Eukaryota</taxon>
        <taxon>Sar</taxon>
        <taxon>Stramenopiles</taxon>
        <taxon>Oomycota</taxon>
        <taxon>Peronosporomycetes</taxon>
        <taxon>Peronosporales</taxon>
        <taxon>Peronosporaceae</taxon>
        <taxon>Phytophthora</taxon>
    </lineage>
</organism>
<comment type="caution">
    <text evidence="1">The sequence shown here is derived from an EMBL/GenBank/DDBJ whole genome shotgun (WGS) entry which is preliminary data.</text>
</comment>
<dbReference type="Proteomes" id="UP000434957">
    <property type="component" value="Unassembled WGS sequence"/>
</dbReference>
<evidence type="ECO:0000313" key="4">
    <source>
        <dbReference type="Proteomes" id="UP000435112"/>
    </source>
</evidence>
<evidence type="ECO:0000313" key="2">
    <source>
        <dbReference type="EMBL" id="KAE9263614.1"/>
    </source>
</evidence>
<proteinExistence type="predicted"/>
<evidence type="ECO:0000313" key="1">
    <source>
        <dbReference type="EMBL" id="KAE8955629.1"/>
    </source>
</evidence>
<protein>
    <submittedName>
        <fullName evidence="1">Uncharacterized protein</fullName>
    </submittedName>
</protein>
<reference evidence="1 4" key="1">
    <citation type="submission" date="2018-09" db="EMBL/GenBank/DDBJ databases">
        <title>Genomic investigation of the strawberry pathogen Phytophthora fragariae indicates pathogenicity is determined by transcriptional variation in three key races.</title>
        <authorList>
            <person name="Adams T.M."/>
            <person name="Armitage A.D."/>
            <person name="Sobczyk M.K."/>
            <person name="Bates H.J."/>
            <person name="Dunwell J.M."/>
            <person name="Nellist C.F."/>
            <person name="Harrison R.J."/>
        </authorList>
    </citation>
    <scope>NUCLEOTIDE SEQUENCE [LARGE SCALE GENOMIC DNA]</scope>
    <source>
        <strain evidence="1 4">SCRP324</strain>
        <strain evidence="2 3">SCRP333</strain>
    </source>
</reference>
<sequence length="70" mass="7790">MPDAPASASSGSSQPYDFFDDELRESLHVQEQPHDIFCQFTDAAADQRIDGKPHFLGRGFSAGWVHAFSY</sequence>
<dbReference type="AlphaFoldDB" id="A0A6A3GDN1"/>
<name>A0A6A3GDN1_9STRA</name>
<dbReference type="Proteomes" id="UP000435112">
    <property type="component" value="Unassembled WGS sequence"/>
</dbReference>
<gene>
    <name evidence="1" type="ORF">PR002_g31731</name>
    <name evidence="2" type="ORF">PR003_g33097</name>
</gene>
<dbReference type="EMBL" id="QXFT01008859">
    <property type="protein sequence ID" value="KAE9263614.1"/>
    <property type="molecule type" value="Genomic_DNA"/>
</dbReference>
<keyword evidence="3" id="KW-1185">Reference proteome</keyword>
<dbReference type="EMBL" id="QXFU01008949">
    <property type="protein sequence ID" value="KAE8955629.1"/>
    <property type="molecule type" value="Genomic_DNA"/>
</dbReference>